<feature type="region of interest" description="Disordered" evidence="1">
    <location>
        <begin position="34"/>
        <end position="70"/>
    </location>
</feature>
<sequence length="279" mass="30818">MPSTHPPISPPPIEDDIDVMIDCLNARILCALGDSGPPQDVPPDEMSVKSRSSTGSDGQPEKERPKIAFGRRLPALKERKPSRSMQVQELSDEVRRQRVEISRLVRLLSTKQSEVDRLNRMLVSKEQPEEVSTANMTVVKRRRCSRHSPDAPVLAILPTPRPKPGPIDFALASVCLVLLYDSHPALSIIVVGVVLLYLTTGGPSPATKPRRVDTSQKKQKSRIERDRPVARRDSPKTAPVQQLGSLDAVAQSGVLWTLFEFLDGHDVITFVQIMGDAHP</sequence>
<evidence type="ECO:0000313" key="2">
    <source>
        <dbReference type="EMBL" id="KAF4746405.1"/>
    </source>
</evidence>
<keyword evidence="3" id="KW-1185">Reference proteome</keyword>
<name>A0A7J6TMW9_PEROL</name>
<evidence type="ECO:0000256" key="1">
    <source>
        <dbReference type="SAM" id="MobiDB-lite"/>
    </source>
</evidence>
<evidence type="ECO:0000313" key="3">
    <source>
        <dbReference type="Proteomes" id="UP000553632"/>
    </source>
</evidence>
<dbReference type="EMBL" id="JABANO010009685">
    <property type="protein sequence ID" value="KAF4746405.1"/>
    <property type="molecule type" value="Genomic_DNA"/>
</dbReference>
<gene>
    <name evidence="2" type="ORF">FOZ63_024645</name>
</gene>
<proteinExistence type="predicted"/>
<dbReference type="AlphaFoldDB" id="A0A7J6TMW9"/>
<comment type="caution">
    <text evidence="2">The sequence shown here is derived from an EMBL/GenBank/DDBJ whole genome shotgun (WGS) entry which is preliminary data.</text>
</comment>
<feature type="region of interest" description="Disordered" evidence="1">
    <location>
        <begin position="204"/>
        <end position="240"/>
    </location>
</feature>
<accession>A0A7J6TMW9</accession>
<organism evidence="2 3">
    <name type="scientific">Perkinsus olseni</name>
    <name type="common">Perkinsus atlanticus</name>
    <dbReference type="NCBI Taxonomy" id="32597"/>
    <lineage>
        <taxon>Eukaryota</taxon>
        <taxon>Sar</taxon>
        <taxon>Alveolata</taxon>
        <taxon>Perkinsozoa</taxon>
        <taxon>Perkinsea</taxon>
        <taxon>Perkinsida</taxon>
        <taxon>Perkinsidae</taxon>
        <taxon>Perkinsus</taxon>
    </lineage>
</organism>
<reference evidence="2 3" key="1">
    <citation type="submission" date="2020-04" db="EMBL/GenBank/DDBJ databases">
        <title>Perkinsus olseni comparative genomics.</title>
        <authorList>
            <person name="Bogema D.R."/>
        </authorList>
    </citation>
    <scope>NUCLEOTIDE SEQUENCE [LARGE SCALE GENOMIC DNA]</scope>
    <source>
        <strain evidence="2 3">ATCC PRA-207</strain>
    </source>
</reference>
<dbReference type="Proteomes" id="UP000553632">
    <property type="component" value="Unassembled WGS sequence"/>
</dbReference>
<protein>
    <submittedName>
        <fullName evidence="2">Uncharacterized protein</fullName>
    </submittedName>
</protein>
<feature type="non-terminal residue" evidence="2">
    <location>
        <position position="1"/>
    </location>
</feature>
<feature type="compositionally biased region" description="Basic and acidic residues" evidence="1">
    <location>
        <begin position="210"/>
        <end position="235"/>
    </location>
</feature>